<protein>
    <submittedName>
        <fullName evidence="3">Retrovirus-related Pol polyprotein from transposon RE1</fullName>
    </submittedName>
</protein>
<feature type="region of interest" description="Disordered" evidence="1">
    <location>
        <begin position="660"/>
        <end position="679"/>
    </location>
</feature>
<dbReference type="Pfam" id="PF07727">
    <property type="entry name" value="RVT_2"/>
    <property type="match status" value="1"/>
</dbReference>
<name>A0A438J6E1_VITVI</name>
<dbReference type="GO" id="GO:0015074">
    <property type="term" value="P:DNA integration"/>
    <property type="evidence" value="ECO:0007669"/>
    <property type="project" value="InterPro"/>
</dbReference>
<dbReference type="Gene3D" id="3.30.420.10">
    <property type="entry name" value="Ribonuclease H-like superfamily/Ribonuclease H"/>
    <property type="match status" value="1"/>
</dbReference>
<dbReference type="InterPro" id="IPR013103">
    <property type="entry name" value="RVT_2"/>
</dbReference>
<dbReference type="PANTHER" id="PTHR11439:SF455">
    <property type="entry name" value="RLK (RECEPTOR-LIKE PROTEIN KINASE) 8, PUTATIVE-RELATED"/>
    <property type="match status" value="1"/>
</dbReference>
<sequence>MIMTENEENKESINHEQTYFTQRGRGRNRGGRFLSRGRGFTPAGRFNNNATSDQRQNVHSSTRNPRNSFNNQFPPQQKLQKSEGTLICQICSKANHSALDCWNRFDYSYQSEEIPQALAAMALHEEEKDPNFYVDSGATTHITNDLEFSSTGFVIKDQLQQVLARGTKKGGLYALEENVIQAMTVTRSSKASSEVWHQRMGHPQTKSIKLLQDKKFIEVSSWMKSATVCVSCQLGKSCKLPFGLRNKISSNPLDKIHCDLWGPAPNNSTQGYKYYAVFIDDHTRYTWLYPLRRKSDFFECFLKFQILVENQLERRIKIFQSDGGGEFQSIKFQNHLSKCGILQQVSCPGTPEQNGVAERKHRHIVEMGLTMLFNAKLPLSLWVDAFLTAVYLINRLPSTVLKMESPFFMLFKQYPEYRSLRIFGCQCFPYLRDYGKNKFSPKTYPCVFIGYSSLHKGYRCLHPSTKRVYISRHVIFNENCFPYDNSLVKENHLQIPIEMVSFSTSDASCETSKIDHQTKSWKENTANQSSNSKKCSHCPCTTEQRNQFSVEGRISARCNTNQNTEASCVNSTGTPTVVATEISTVAASKNDHNTVVTTETPTDVALGASDHNSHTATTTGTLSQIESTNSYKPAKVSNFPDISKHLVVDLSFPQKWQKNEHVDPSLQNKSTSHSADDEVLDSSKQIVVDISPPQSQHTDNKGTHMITRSKLKNDPSLKSQMVTFAAIRSDISEPKTYRTTLKIPHWLKEMQEEIKALIQNRTWDLVPRPPTTNIVGSKWVFKTKLKEDGTIDRYKARLVARGFSQIPGLDFGETFSPVIKHTTIRMIFSLAVTLGWKMRQLDVKNAFLHGFLKEEVFMEQPPGFINEDLPNHVCKLNRSLYGLKQAPRAWFDRLSQCLLHLGFCCGKADSSLFILRKGQSIVLLLIYVDDIIVTGNDNNIISDLISTLSSEFSLKDLGSLHYFLGLEVKYLPNGLFVSQTKYIRDLLEHTKMMECTPINTPMALKSIITSFDEQPIDPTQYRQLVGSLQYLTFTRPDIVHAVNKACQHFQAPTKADLRAVKRILRYLKGTMEHGIRFFKQSSLRLTGFCDADWAGCTNTRRSTSGYCIFLGANCISWSSKRQPTVSRSSAEAEYRSLASSAAEITWLTFLLRDIGIQLREPPQLLCDNLSALHMTVNPVFHARSKHIELDYHFVREKFARGVLITRFLPSSLQVADIFTKALPKTSFQFFRFKLGVHKLPLTSLRGLIKETLIKETPTQLAAADNAICLSIAS</sequence>
<dbReference type="InterPro" id="IPR057670">
    <property type="entry name" value="SH3_retrovirus"/>
</dbReference>
<proteinExistence type="predicted"/>
<organism evidence="3 4">
    <name type="scientific">Vitis vinifera</name>
    <name type="common">Grape</name>
    <dbReference type="NCBI Taxonomy" id="29760"/>
    <lineage>
        <taxon>Eukaryota</taxon>
        <taxon>Viridiplantae</taxon>
        <taxon>Streptophyta</taxon>
        <taxon>Embryophyta</taxon>
        <taxon>Tracheophyta</taxon>
        <taxon>Spermatophyta</taxon>
        <taxon>Magnoliopsida</taxon>
        <taxon>eudicotyledons</taxon>
        <taxon>Gunneridae</taxon>
        <taxon>Pentapetalae</taxon>
        <taxon>rosids</taxon>
        <taxon>Vitales</taxon>
        <taxon>Vitaceae</taxon>
        <taxon>Viteae</taxon>
        <taxon>Vitis</taxon>
    </lineage>
</organism>
<dbReference type="Pfam" id="PF25597">
    <property type="entry name" value="SH3_retrovirus"/>
    <property type="match status" value="1"/>
</dbReference>
<dbReference type="InterPro" id="IPR001584">
    <property type="entry name" value="Integrase_cat-core"/>
</dbReference>
<evidence type="ECO:0000313" key="4">
    <source>
        <dbReference type="Proteomes" id="UP000288805"/>
    </source>
</evidence>
<dbReference type="Pfam" id="PF00665">
    <property type="entry name" value="rve"/>
    <property type="match status" value="1"/>
</dbReference>
<feature type="region of interest" description="Disordered" evidence="1">
    <location>
        <begin position="1"/>
        <end position="78"/>
    </location>
</feature>
<evidence type="ECO:0000313" key="3">
    <source>
        <dbReference type="EMBL" id="RVX04530.1"/>
    </source>
</evidence>
<dbReference type="EMBL" id="QGNW01000060">
    <property type="protein sequence ID" value="RVX04530.1"/>
    <property type="molecule type" value="Genomic_DNA"/>
</dbReference>
<dbReference type="Pfam" id="PF13976">
    <property type="entry name" value="gag_pre-integrs"/>
    <property type="match status" value="1"/>
</dbReference>
<evidence type="ECO:0000259" key="2">
    <source>
        <dbReference type="PROSITE" id="PS50994"/>
    </source>
</evidence>
<dbReference type="PANTHER" id="PTHR11439">
    <property type="entry name" value="GAG-POL-RELATED RETROTRANSPOSON"/>
    <property type="match status" value="1"/>
</dbReference>
<gene>
    <name evidence="3" type="primary">RE1_3094</name>
    <name evidence="3" type="ORF">CK203_023458</name>
</gene>
<dbReference type="CDD" id="cd09272">
    <property type="entry name" value="RNase_HI_RT_Ty1"/>
    <property type="match status" value="1"/>
</dbReference>
<dbReference type="SUPFAM" id="SSF53098">
    <property type="entry name" value="Ribonuclease H-like"/>
    <property type="match status" value="1"/>
</dbReference>
<feature type="domain" description="Integrase catalytic" evidence="2">
    <location>
        <begin position="248"/>
        <end position="414"/>
    </location>
</feature>
<accession>A0A438J6E1</accession>
<feature type="compositionally biased region" description="Polar residues" evidence="1">
    <location>
        <begin position="46"/>
        <end position="78"/>
    </location>
</feature>
<dbReference type="InterPro" id="IPR036397">
    <property type="entry name" value="RNaseH_sf"/>
</dbReference>
<comment type="caution">
    <text evidence="3">The sequence shown here is derived from an EMBL/GenBank/DDBJ whole genome shotgun (WGS) entry which is preliminary data.</text>
</comment>
<dbReference type="InterPro" id="IPR025724">
    <property type="entry name" value="GAG-pre-integrase_dom"/>
</dbReference>
<evidence type="ECO:0000256" key="1">
    <source>
        <dbReference type="SAM" id="MobiDB-lite"/>
    </source>
</evidence>
<dbReference type="GO" id="GO:0003676">
    <property type="term" value="F:nucleic acid binding"/>
    <property type="evidence" value="ECO:0007669"/>
    <property type="project" value="InterPro"/>
</dbReference>
<dbReference type="InterPro" id="IPR043502">
    <property type="entry name" value="DNA/RNA_pol_sf"/>
</dbReference>
<dbReference type="InterPro" id="IPR012337">
    <property type="entry name" value="RNaseH-like_sf"/>
</dbReference>
<dbReference type="AlphaFoldDB" id="A0A438J6E1"/>
<dbReference type="Proteomes" id="UP000288805">
    <property type="component" value="Unassembled WGS sequence"/>
</dbReference>
<dbReference type="PROSITE" id="PS50994">
    <property type="entry name" value="INTEGRASE"/>
    <property type="match status" value="1"/>
</dbReference>
<dbReference type="SUPFAM" id="SSF56672">
    <property type="entry name" value="DNA/RNA polymerases"/>
    <property type="match status" value="1"/>
</dbReference>
<reference evidence="3 4" key="1">
    <citation type="journal article" date="2018" name="PLoS Genet.">
        <title>Population sequencing reveals clonal diversity and ancestral inbreeding in the grapevine cultivar Chardonnay.</title>
        <authorList>
            <person name="Roach M.J."/>
            <person name="Johnson D.L."/>
            <person name="Bohlmann J."/>
            <person name="van Vuuren H.J."/>
            <person name="Jones S.J."/>
            <person name="Pretorius I.S."/>
            <person name="Schmidt S.A."/>
            <person name="Borneman A.R."/>
        </authorList>
    </citation>
    <scope>NUCLEOTIDE SEQUENCE [LARGE SCALE GENOMIC DNA]</scope>
    <source>
        <strain evidence="4">cv. Chardonnay</strain>
        <tissue evidence="3">Leaf</tissue>
    </source>
</reference>